<reference evidence="2" key="1">
    <citation type="submission" date="2018-05" db="EMBL/GenBank/DDBJ databases">
        <authorList>
            <person name="Lanie J.A."/>
            <person name="Ng W.-L."/>
            <person name="Kazmierczak K.M."/>
            <person name="Andrzejewski T.M."/>
            <person name="Davidsen T.M."/>
            <person name="Wayne K.J."/>
            <person name="Tettelin H."/>
            <person name="Glass J.I."/>
            <person name="Rusch D."/>
            <person name="Podicherti R."/>
            <person name="Tsui H.-C.T."/>
            <person name="Winkler M.E."/>
        </authorList>
    </citation>
    <scope>NUCLEOTIDE SEQUENCE</scope>
</reference>
<dbReference type="PANTHER" id="PTHR33606:SF3">
    <property type="entry name" value="PROTEIN YCII"/>
    <property type="match status" value="1"/>
</dbReference>
<dbReference type="Pfam" id="PF03795">
    <property type="entry name" value="YCII"/>
    <property type="match status" value="1"/>
</dbReference>
<dbReference type="EMBL" id="UINC01000315">
    <property type="protein sequence ID" value="SUZ53120.1"/>
    <property type="molecule type" value="Genomic_DNA"/>
</dbReference>
<dbReference type="InterPro" id="IPR051807">
    <property type="entry name" value="Sec-metab_biosynth-assoc"/>
</dbReference>
<dbReference type="AlphaFoldDB" id="A0A381NEV7"/>
<gene>
    <name evidence="2" type="ORF">METZ01_LOCUS5974</name>
</gene>
<sequence length="99" mass="11002">MYYVIISEDNNNSLPIRLKSREAHLDRLKKLISNGKLLIAGPNPSIDAENPGISGFSGSLIIAEFESLYDAELWAKHDPYVKAGVYSKVTVKPFKKVLP</sequence>
<proteinExistence type="predicted"/>
<dbReference type="PANTHER" id="PTHR33606">
    <property type="entry name" value="PROTEIN YCII"/>
    <property type="match status" value="1"/>
</dbReference>
<organism evidence="2">
    <name type="scientific">marine metagenome</name>
    <dbReference type="NCBI Taxonomy" id="408172"/>
    <lineage>
        <taxon>unclassified sequences</taxon>
        <taxon>metagenomes</taxon>
        <taxon>ecological metagenomes</taxon>
    </lineage>
</organism>
<feature type="domain" description="YCII-related" evidence="1">
    <location>
        <begin position="1"/>
        <end position="95"/>
    </location>
</feature>
<name>A0A381NEV7_9ZZZZ</name>
<dbReference type="Gene3D" id="3.30.70.1060">
    <property type="entry name" value="Dimeric alpha+beta barrel"/>
    <property type="match status" value="1"/>
</dbReference>
<evidence type="ECO:0000259" key="1">
    <source>
        <dbReference type="Pfam" id="PF03795"/>
    </source>
</evidence>
<dbReference type="NCBIfam" id="NF008473">
    <property type="entry name" value="PRK11370.1"/>
    <property type="match status" value="1"/>
</dbReference>
<accession>A0A381NEV7</accession>
<dbReference type="InterPro" id="IPR011008">
    <property type="entry name" value="Dimeric_a/b-barrel"/>
</dbReference>
<evidence type="ECO:0000313" key="2">
    <source>
        <dbReference type="EMBL" id="SUZ53120.1"/>
    </source>
</evidence>
<dbReference type="InterPro" id="IPR005545">
    <property type="entry name" value="YCII"/>
</dbReference>
<protein>
    <recommendedName>
        <fullName evidence="1">YCII-related domain-containing protein</fullName>
    </recommendedName>
</protein>
<dbReference type="SUPFAM" id="SSF54909">
    <property type="entry name" value="Dimeric alpha+beta barrel"/>
    <property type="match status" value="1"/>
</dbReference>